<dbReference type="RefSeq" id="WP_229973904.1">
    <property type="nucleotide sequence ID" value="NZ_CP087133.1"/>
</dbReference>
<accession>A0AAJ2SI69</accession>
<keyword evidence="4" id="KW-1185">Reference proteome</keyword>
<gene>
    <name evidence="1" type="ORF">SGQ18_12745</name>
    <name evidence="2" type="ORF">SGQ44_12000</name>
</gene>
<dbReference type="Proteomes" id="UP001278738">
    <property type="component" value="Unassembled WGS sequence"/>
</dbReference>
<evidence type="ECO:0000313" key="2">
    <source>
        <dbReference type="EMBL" id="MDX6186488.1"/>
    </source>
</evidence>
<dbReference type="GO" id="GO:0051213">
    <property type="term" value="F:dioxygenase activity"/>
    <property type="evidence" value="ECO:0007669"/>
    <property type="project" value="InterPro"/>
</dbReference>
<dbReference type="PANTHER" id="PTHR31212:SF5">
    <property type="entry name" value="ISOCHORISMATASE FAMILY PROTEIN FAMILY (AFU_ORTHOLOGUE AFUA_3G14500)"/>
    <property type="match status" value="1"/>
</dbReference>
<dbReference type="Gene3D" id="2.60.120.590">
    <property type="entry name" value="Alpha-ketoglutarate-dependent dioxygenase AlkB-like"/>
    <property type="match status" value="1"/>
</dbReference>
<name>A0AAJ2SI69_9FLAO</name>
<proteinExistence type="predicted"/>
<dbReference type="GO" id="GO:0006307">
    <property type="term" value="P:DNA alkylation repair"/>
    <property type="evidence" value="ECO:0007669"/>
    <property type="project" value="InterPro"/>
</dbReference>
<dbReference type="InterPro" id="IPR037151">
    <property type="entry name" value="AlkB-like_sf"/>
</dbReference>
<comment type="caution">
    <text evidence="2">The sequence shown here is derived from an EMBL/GenBank/DDBJ whole genome shotgun (WGS) entry which is preliminary data.</text>
</comment>
<dbReference type="AlphaFoldDB" id="A0AAJ2SI69"/>
<dbReference type="InterPro" id="IPR032854">
    <property type="entry name" value="ALKBH3"/>
</dbReference>
<evidence type="ECO:0000313" key="4">
    <source>
        <dbReference type="Proteomes" id="UP001278738"/>
    </source>
</evidence>
<protein>
    <recommendedName>
        <fullName evidence="5">Alpha-ketoglutarate-dependent dioxygenase AlkB-like domain-containing protein</fullName>
    </recommendedName>
</protein>
<dbReference type="PANTHER" id="PTHR31212">
    <property type="entry name" value="ALPHA-KETOGLUTARATE-DEPENDENT DIOXYGENASE ALKB HOMOLOG 3"/>
    <property type="match status" value="1"/>
</dbReference>
<dbReference type="Proteomes" id="UP001270053">
    <property type="component" value="Unassembled WGS sequence"/>
</dbReference>
<dbReference type="EMBL" id="JAWXVH010000005">
    <property type="protein sequence ID" value="MDX6186488.1"/>
    <property type="molecule type" value="Genomic_DNA"/>
</dbReference>
<evidence type="ECO:0000313" key="3">
    <source>
        <dbReference type="Proteomes" id="UP001270053"/>
    </source>
</evidence>
<evidence type="ECO:0000313" key="1">
    <source>
        <dbReference type="EMBL" id="MDX6183035.1"/>
    </source>
</evidence>
<organism evidence="2 3">
    <name type="scientific">Flavobacterium flavipigmentatum</name>
    <dbReference type="NCBI Taxonomy" id="2893884"/>
    <lineage>
        <taxon>Bacteria</taxon>
        <taxon>Pseudomonadati</taxon>
        <taxon>Bacteroidota</taxon>
        <taxon>Flavobacteriia</taxon>
        <taxon>Flavobacteriales</taxon>
        <taxon>Flavobacteriaceae</taxon>
        <taxon>Flavobacterium</taxon>
    </lineage>
</organism>
<sequence length="264" mass="30120">MENSGFYTITLPLEKNLFDELSNSVSFEDVAKGRIGNHLVAISQKGIPIVRTTTLYTIPAHNFSALHHKIVESVNQTIQSDQTHQLPLLDFNNALIEVYDCHYATMKYHSDQCMDLESDSYIGLFTCYENPDKLTEKNVRKLKLKDKTTNQEFDITLTHNSMVLFSLSANTKYLHKIILESMPSIKKSESDNKWLGITFRKSKTFINFNDGVPRFATGEVLEVANDDQKAAFFKLRAEENTVTDFVYPRLSYTLSIGDTLTPKQ</sequence>
<dbReference type="EMBL" id="JAWXVG010000005">
    <property type="protein sequence ID" value="MDX6183035.1"/>
    <property type="molecule type" value="Genomic_DNA"/>
</dbReference>
<evidence type="ECO:0008006" key="5">
    <source>
        <dbReference type="Google" id="ProtNLM"/>
    </source>
</evidence>
<reference evidence="2 4" key="1">
    <citation type="submission" date="2023-11" db="EMBL/GenBank/DDBJ databases">
        <title>Unpublished Manusciprt.</title>
        <authorList>
            <person name="Saticioglu I.B."/>
            <person name="Ay H."/>
            <person name="Ajmi N."/>
            <person name="Altun S."/>
            <person name="Duman M."/>
        </authorList>
    </citation>
    <scope>NUCLEOTIDE SEQUENCE</scope>
    <source>
        <strain evidence="1 4">Fl-33</strain>
        <strain evidence="2">Fl-77</strain>
    </source>
</reference>
<dbReference type="SUPFAM" id="SSF51197">
    <property type="entry name" value="Clavaminate synthase-like"/>
    <property type="match status" value="1"/>
</dbReference>